<reference evidence="2" key="2">
    <citation type="submission" date="2021-04" db="EMBL/GenBank/DDBJ databases">
        <authorList>
            <person name="Gilroy R."/>
        </authorList>
    </citation>
    <scope>NUCLEOTIDE SEQUENCE</scope>
    <source>
        <strain evidence="2">ChiHjej9B8-1298</strain>
    </source>
</reference>
<keyword evidence="1" id="KW-0472">Membrane</keyword>
<feature type="transmembrane region" description="Helical" evidence="1">
    <location>
        <begin position="55"/>
        <end position="75"/>
    </location>
</feature>
<accession>A0A9D2E793</accession>
<keyword evidence="1" id="KW-0812">Transmembrane</keyword>
<reference evidence="2" key="1">
    <citation type="journal article" date="2021" name="PeerJ">
        <title>Extensive microbial diversity within the chicken gut microbiome revealed by metagenomics and culture.</title>
        <authorList>
            <person name="Gilroy R."/>
            <person name="Ravi A."/>
            <person name="Getino M."/>
            <person name="Pursley I."/>
            <person name="Horton D.L."/>
            <person name="Alikhan N.F."/>
            <person name="Baker D."/>
            <person name="Gharbi K."/>
            <person name="Hall N."/>
            <person name="Watson M."/>
            <person name="Adriaenssens E.M."/>
            <person name="Foster-Nyarko E."/>
            <person name="Jarju S."/>
            <person name="Secka A."/>
            <person name="Antonio M."/>
            <person name="Oren A."/>
            <person name="Chaudhuri R.R."/>
            <person name="La Ragione R."/>
            <person name="Hildebrand F."/>
            <person name="Pallen M.J."/>
        </authorList>
    </citation>
    <scope>NUCLEOTIDE SEQUENCE</scope>
    <source>
        <strain evidence="2">ChiHjej9B8-1298</strain>
    </source>
</reference>
<comment type="caution">
    <text evidence="2">The sequence shown here is derived from an EMBL/GenBank/DDBJ whole genome shotgun (WGS) entry which is preliminary data.</text>
</comment>
<name>A0A9D2E793_9BACE</name>
<gene>
    <name evidence="2" type="ORF">H9814_00675</name>
</gene>
<dbReference type="Proteomes" id="UP000824028">
    <property type="component" value="Unassembled WGS sequence"/>
</dbReference>
<evidence type="ECO:0000313" key="3">
    <source>
        <dbReference type="Proteomes" id="UP000824028"/>
    </source>
</evidence>
<keyword evidence="1" id="KW-1133">Transmembrane helix</keyword>
<feature type="transmembrane region" description="Helical" evidence="1">
    <location>
        <begin position="25"/>
        <end position="49"/>
    </location>
</feature>
<evidence type="ECO:0000256" key="1">
    <source>
        <dbReference type="SAM" id="Phobius"/>
    </source>
</evidence>
<organism evidence="2 3">
    <name type="scientific">Candidatus Bacteroides merdigallinarum</name>
    <dbReference type="NCBI Taxonomy" id="2838473"/>
    <lineage>
        <taxon>Bacteria</taxon>
        <taxon>Pseudomonadati</taxon>
        <taxon>Bacteroidota</taxon>
        <taxon>Bacteroidia</taxon>
        <taxon>Bacteroidales</taxon>
        <taxon>Bacteroidaceae</taxon>
        <taxon>Bacteroides</taxon>
    </lineage>
</organism>
<sequence length="80" mass="9133">MGKWIEQQNQQKETKEKDKTRREKLAGFFFDLAKLCFAGLVIGGVTPLITQIPQHINWLTIASGIFMTYLCAFTANKILK</sequence>
<dbReference type="EMBL" id="DXBX01000005">
    <property type="protein sequence ID" value="HIZ32051.1"/>
    <property type="molecule type" value="Genomic_DNA"/>
</dbReference>
<evidence type="ECO:0000313" key="2">
    <source>
        <dbReference type="EMBL" id="HIZ32051.1"/>
    </source>
</evidence>
<proteinExistence type="predicted"/>
<dbReference type="AlphaFoldDB" id="A0A9D2E793"/>
<protein>
    <submittedName>
        <fullName evidence="2">Uncharacterized protein</fullName>
    </submittedName>
</protein>